<protein>
    <submittedName>
        <fullName evidence="1">Uncharacterized protein</fullName>
    </submittedName>
</protein>
<dbReference type="EMBL" id="CP013690">
    <property type="protein sequence ID" value="ALU26448.1"/>
    <property type="molecule type" value="Genomic_DNA"/>
</dbReference>
<evidence type="ECO:0000313" key="1">
    <source>
        <dbReference type="EMBL" id="ALU26448.1"/>
    </source>
</evidence>
<dbReference type="Proteomes" id="UP000069030">
    <property type="component" value="Chromosome"/>
</dbReference>
<dbReference type="GO" id="GO:0006508">
    <property type="term" value="P:proteolysis"/>
    <property type="evidence" value="ECO:0007669"/>
    <property type="project" value="InterPro"/>
</dbReference>
<organism evidence="1 2">
    <name type="scientific">Myroides odoratimimus</name>
    <dbReference type="NCBI Taxonomy" id="76832"/>
    <lineage>
        <taxon>Bacteria</taxon>
        <taxon>Pseudomonadati</taxon>
        <taxon>Bacteroidota</taxon>
        <taxon>Flavobacteriia</taxon>
        <taxon>Flavobacteriales</taxon>
        <taxon>Flavobacteriaceae</taxon>
        <taxon>Myroides</taxon>
    </lineage>
</organism>
<proteinExistence type="predicted"/>
<accession>A0A0S7E8U3</accession>
<dbReference type="SUPFAM" id="SSF52096">
    <property type="entry name" value="ClpP/crotonase"/>
    <property type="match status" value="1"/>
</dbReference>
<evidence type="ECO:0000313" key="2">
    <source>
        <dbReference type="Proteomes" id="UP000069030"/>
    </source>
</evidence>
<name>A0A0S7E8U3_9FLAO</name>
<dbReference type="Pfam" id="PF03572">
    <property type="entry name" value="Peptidase_S41"/>
    <property type="match status" value="1"/>
</dbReference>
<dbReference type="AlphaFoldDB" id="A0A0S7E8U3"/>
<dbReference type="InterPro" id="IPR029045">
    <property type="entry name" value="ClpP/crotonase-like_dom_sf"/>
</dbReference>
<dbReference type="KEGG" id="mod:AS202_09935"/>
<sequence length="566" mass="65062">MKKIFALFTLLICTVSFAQQRELKEVSSESLIHVWGLVKYKHPNVSRGGYDMDQEFLKAYTTLETIKSEEALNTFLKQWIKQFDSSKHPLKKDGIKVVEDKLFTVNARFEWIDSDLYDKELKSILIDLKDNTNYGKYYLTNRKISSIVKFDHEKPLPNFSNGNESHRMLFLSSFWNSIRYGNVNIYLADTPWDEVLTDFVPRFKTKEGVEFEYLKDELFVKLNDSHSDYQASYYLNTKVKRFSTYGTKNINDSLVITTIYDPIEAKESNIELGDVIFRVEGKSVKDYRESTIGKYVSVSNPNYLKRFESFYFPALGDQESMTVSIKKKSGEIIERTVPLLKGEEFKNFKTIKSLFKEQKAPELGDDIGYLHLGRATKKRLKSFFKANSSKQSIILDLRNYPENISPELITSYLLPHRTTFFKALGWYGPALGEWDSKVGIAKIIDPFKVGNENKDYYKGTVVLLVDHTTLSAAEYMGMGIQQAPRCITIGKQTGGAVTNRVRVLLKDDTTIDFSGYGAFYPNDKEYNVHRNGLKIDHIVSESANDYNAYGMIQYAVDLINKKSLGK</sequence>
<dbReference type="Gene3D" id="3.90.226.10">
    <property type="entry name" value="2-enoyl-CoA Hydratase, Chain A, domain 1"/>
    <property type="match status" value="1"/>
</dbReference>
<dbReference type="RefSeq" id="WP_006257019.1">
    <property type="nucleotide sequence ID" value="NZ_BCMQ01000006.1"/>
</dbReference>
<dbReference type="InterPro" id="IPR005151">
    <property type="entry name" value="Tail-specific_protease"/>
</dbReference>
<reference evidence="1 2" key="1">
    <citation type="journal article" date="2016" name="J. Zhejiang Univ. Sci. B">
        <title>Antibiotic resistance mechanisms of Myroides sp.</title>
        <authorList>
            <person name="Hu S."/>
            <person name="Yuan S."/>
            <person name="Qu H."/>
            <person name="Jiang T."/>
            <person name="Zhou Y."/>
            <person name="Wang M."/>
            <person name="Ming D."/>
        </authorList>
    </citation>
    <scope>NUCLEOTIDE SEQUENCE [LARGE SCALE GENOMIC DNA]</scope>
    <source>
        <strain evidence="1 2">PR63039</strain>
    </source>
</reference>
<dbReference type="GO" id="GO:0008236">
    <property type="term" value="F:serine-type peptidase activity"/>
    <property type="evidence" value="ECO:0007669"/>
    <property type="project" value="InterPro"/>
</dbReference>
<gene>
    <name evidence="1" type="ORF">AS202_09935</name>
</gene>
<dbReference type="eggNOG" id="COG0793">
    <property type="taxonomic scope" value="Bacteria"/>
</dbReference>